<reference evidence="1 2" key="1">
    <citation type="journal article" date="2018" name="Mar. Genomics">
        <title>Complete genome sequence of Marinifilaceae bacterium strain SPP2, isolated from the Antarctic marine sediment.</title>
        <authorList>
            <person name="Watanabe M."/>
            <person name="Kojima H."/>
            <person name="Fukui M."/>
        </authorList>
    </citation>
    <scope>NUCLEOTIDE SEQUENCE [LARGE SCALE GENOMIC DNA]</scope>
    <source>
        <strain evidence="1 2">SPP2</strain>
    </source>
</reference>
<gene>
    <name evidence="1" type="ORF">ALGA_3802</name>
</gene>
<evidence type="ECO:0000313" key="2">
    <source>
        <dbReference type="Proteomes" id="UP000218267"/>
    </source>
</evidence>
<sequence length="97" mass="11135">MAFKYINPEEFNKQLIEKALSVEAVAELLEIEIGIAKNIFSGYKSITNFEILKLHELVGFSYPDLIGKQKLLDPNKQKEIKIKKNSGLTYQTYKIRG</sequence>
<dbReference type="Proteomes" id="UP000218267">
    <property type="component" value="Chromosome"/>
</dbReference>
<reference evidence="2" key="2">
    <citation type="journal article" date="2020" name="Antonie Van Leeuwenhoek">
        <title>Labilibaculum antarcticum sp. nov., a novel facultative anaerobic, psychrotorelant bacterium isolated from marine sediment of Antarctica.</title>
        <authorList>
            <person name="Watanabe M."/>
            <person name="Kojima H."/>
            <person name="Fukui M."/>
        </authorList>
    </citation>
    <scope>NUCLEOTIDE SEQUENCE [LARGE SCALE GENOMIC DNA]</scope>
    <source>
        <strain evidence="2">SPP2</strain>
    </source>
</reference>
<organism evidence="1 2">
    <name type="scientific">Labilibaculum antarcticum</name>
    <dbReference type="NCBI Taxonomy" id="1717717"/>
    <lineage>
        <taxon>Bacteria</taxon>
        <taxon>Pseudomonadati</taxon>
        <taxon>Bacteroidota</taxon>
        <taxon>Bacteroidia</taxon>
        <taxon>Marinilabiliales</taxon>
        <taxon>Marinifilaceae</taxon>
        <taxon>Labilibaculum</taxon>
    </lineage>
</organism>
<dbReference type="KEGG" id="mbas:ALGA_3802"/>
<dbReference type="EMBL" id="AP018042">
    <property type="protein sequence ID" value="BAX82094.1"/>
    <property type="molecule type" value="Genomic_DNA"/>
</dbReference>
<keyword evidence="2" id="KW-1185">Reference proteome</keyword>
<evidence type="ECO:0008006" key="3">
    <source>
        <dbReference type="Google" id="ProtNLM"/>
    </source>
</evidence>
<accession>A0A1Y1CPB7</accession>
<proteinExistence type="predicted"/>
<dbReference type="OrthoDB" id="9788304at2"/>
<dbReference type="AlphaFoldDB" id="A0A1Y1CPB7"/>
<protein>
    <recommendedName>
        <fullName evidence="3">HTH cro/C1-type domain-containing protein</fullName>
    </recommendedName>
</protein>
<evidence type="ECO:0000313" key="1">
    <source>
        <dbReference type="EMBL" id="BAX82094.1"/>
    </source>
</evidence>
<name>A0A1Y1CPB7_9BACT</name>
<dbReference type="RefSeq" id="WP_096432104.1">
    <property type="nucleotide sequence ID" value="NZ_AP018042.1"/>
</dbReference>